<feature type="domain" description="C2H2-type" evidence="7">
    <location>
        <begin position="341"/>
        <end position="364"/>
    </location>
</feature>
<dbReference type="SUPFAM" id="SSF57667">
    <property type="entry name" value="beta-beta-alpha zinc fingers"/>
    <property type="match status" value="2"/>
</dbReference>
<gene>
    <name evidence="8" type="primary">Znf423_3</name>
    <name evidence="8" type="ORF">CEXT_480541</name>
</gene>
<dbReference type="PANTHER" id="PTHR24409:SF295">
    <property type="entry name" value="AZ2-RELATED"/>
    <property type="match status" value="1"/>
</dbReference>
<evidence type="ECO:0000256" key="2">
    <source>
        <dbReference type="ARBA" id="ARBA00022737"/>
    </source>
</evidence>
<dbReference type="Gene3D" id="3.30.160.60">
    <property type="entry name" value="Classic Zinc Finger"/>
    <property type="match status" value="1"/>
</dbReference>
<reference evidence="8 9" key="1">
    <citation type="submission" date="2021-06" db="EMBL/GenBank/DDBJ databases">
        <title>Caerostris extrusa draft genome.</title>
        <authorList>
            <person name="Kono N."/>
            <person name="Arakawa K."/>
        </authorList>
    </citation>
    <scope>NUCLEOTIDE SEQUENCE [LARGE SCALE GENOMIC DNA]</scope>
</reference>
<evidence type="ECO:0000256" key="1">
    <source>
        <dbReference type="ARBA" id="ARBA00022723"/>
    </source>
</evidence>
<evidence type="ECO:0000313" key="8">
    <source>
        <dbReference type="EMBL" id="GIY37944.1"/>
    </source>
</evidence>
<keyword evidence="1" id="KW-0479">Metal-binding</keyword>
<dbReference type="PROSITE" id="PS00028">
    <property type="entry name" value="ZINC_FINGER_C2H2_1"/>
    <property type="match status" value="2"/>
</dbReference>
<feature type="region of interest" description="Disordered" evidence="6">
    <location>
        <begin position="125"/>
        <end position="167"/>
    </location>
</feature>
<feature type="region of interest" description="Disordered" evidence="6">
    <location>
        <begin position="192"/>
        <end position="234"/>
    </location>
</feature>
<dbReference type="Proteomes" id="UP001054945">
    <property type="component" value="Unassembled WGS sequence"/>
</dbReference>
<feature type="domain" description="C2H2-type" evidence="7">
    <location>
        <begin position="468"/>
        <end position="495"/>
    </location>
</feature>
<accession>A0AAV4SY33</accession>
<evidence type="ECO:0000256" key="4">
    <source>
        <dbReference type="ARBA" id="ARBA00022833"/>
    </source>
</evidence>
<evidence type="ECO:0000256" key="3">
    <source>
        <dbReference type="ARBA" id="ARBA00022771"/>
    </source>
</evidence>
<evidence type="ECO:0000313" key="9">
    <source>
        <dbReference type="Proteomes" id="UP001054945"/>
    </source>
</evidence>
<dbReference type="PROSITE" id="PS50157">
    <property type="entry name" value="ZINC_FINGER_C2H2_2"/>
    <property type="match status" value="2"/>
</dbReference>
<dbReference type="SMART" id="SM00355">
    <property type="entry name" value="ZnF_C2H2"/>
    <property type="match status" value="5"/>
</dbReference>
<evidence type="ECO:0000256" key="6">
    <source>
        <dbReference type="SAM" id="MobiDB-lite"/>
    </source>
</evidence>
<sequence>MSGKKEGFLDNSTYVHRVGENSHQATGRCEDAYPRCEDLIQHPQRPDAVPVRLLPASVQAQAQPRPPRQTAHGRPEVSVYPVRVRLLAQRPPQDPHEDTRQWKPYQCTVCNRGCHNTAAALSSHMQNHKKITEPPTDLPVAPYTRGSTPNDHQGDKDSREEDSPDPPKPLLCNFCPQVCSSPNALGDHMLQSHRSFSSSSPLSDSPRPPSSRGMLQVPRRTGIPQCYLSPQKGPRRDFPSMKLTCGFCSKSDFPTFESLQLHVQVLHVPTGTTADSALAASLRSLQSMLHSKRPHHGQNAIMDNFIGFSGMECDSSLTALHILQKHAAMNENLMLKRPNDIYCSQCNIGFTSSTALLDHVRLVHETTLLQSPLPFVPHQQPLQSYASSRLRPNGAKHLKTSNALGSHSAVFNGTASSHYRRQDPGGGQNIPTGQYGEKNSIILIVLEYYTRGVVVMGITSPETTPNTLLCSQCNAGFSDFESFRTHLKSHLDAAAAASTSGQGPASGAAASLQLHTCPECSAEFSSESPAGQPRDRSLPVGLHGVRVPVLHEALPETRRTAEASHGCPRLPSVPVCPLQADLRLQGQSHFNVC</sequence>
<dbReference type="EMBL" id="BPLR01010241">
    <property type="protein sequence ID" value="GIY37944.1"/>
    <property type="molecule type" value="Genomic_DNA"/>
</dbReference>
<feature type="region of interest" description="Disordered" evidence="6">
    <location>
        <begin position="59"/>
        <end position="78"/>
    </location>
</feature>
<dbReference type="AlphaFoldDB" id="A0AAV4SY33"/>
<proteinExistence type="predicted"/>
<evidence type="ECO:0000259" key="7">
    <source>
        <dbReference type="PROSITE" id="PS50157"/>
    </source>
</evidence>
<dbReference type="PANTHER" id="PTHR24409">
    <property type="entry name" value="ZINC FINGER PROTEIN 142"/>
    <property type="match status" value="1"/>
</dbReference>
<dbReference type="GO" id="GO:0005634">
    <property type="term" value="C:nucleus"/>
    <property type="evidence" value="ECO:0007669"/>
    <property type="project" value="TreeGrafter"/>
</dbReference>
<name>A0AAV4SY33_CAEEX</name>
<dbReference type="InterPro" id="IPR036236">
    <property type="entry name" value="Znf_C2H2_sf"/>
</dbReference>
<dbReference type="GO" id="GO:0000981">
    <property type="term" value="F:DNA-binding transcription factor activity, RNA polymerase II-specific"/>
    <property type="evidence" value="ECO:0007669"/>
    <property type="project" value="TreeGrafter"/>
</dbReference>
<feature type="compositionally biased region" description="Basic and acidic residues" evidence="6">
    <location>
        <begin position="152"/>
        <end position="161"/>
    </location>
</feature>
<protein>
    <submittedName>
        <fullName evidence="8">Zinc finger protein 423</fullName>
    </submittedName>
</protein>
<dbReference type="GO" id="GO:0008270">
    <property type="term" value="F:zinc ion binding"/>
    <property type="evidence" value="ECO:0007669"/>
    <property type="project" value="UniProtKB-KW"/>
</dbReference>
<keyword evidence="9" id="KW-1185">Reference proteome</keyword>
<feature type="compositionally biased region" description="Low complexity" evidence="6">
    <location>
        <begin position="192"/>
        <end position="205"/>
    </location>
</feature>
<comment type="caution">
    <text evidence="8">The sequence shown here is derived from an EMBL/GenBank/DDBJ whole genome shotgun (WGS) entry which is preliminary data.</text>
</comment>
<keyword evidence="4" id="KW-0862">Zinc</keyword>
<keyword evidence="2" id="KW-0677">Repeat</keyword>
<dbReference type="GO" id="GO:0000977">
    <property type="term" value="F:RNA polymerase II transcription regulatory region sequence-specific DNA binding"/>
    <property type="evidence" value="ECO:0007669"/>
    <property type="project" value="TreeGrafter"/>
</dbReference>
<evidence type="ECO:0000256" key="5">
    <source>
        <dbReference type="PROSITE-ProRule" id="PRU00042"/>
    </source>
</evidence>
<keyword evidence="3 5" id="KW-0863">Zinc-finger</keyword>
<organism evidence="8 9">
    <name type="scientific">Caerostris extrusa</name>
    <name type="common">Bark spider</name>
    <name type="synonym">Caerostris bankana</name>
    <dbReference type="NCBI Taxonomy" id="172846"/>
    <lineage>
        <taxon>Eukaryota</taxon>
        <taxon>Metazoa</taxon>
        <taxon>Ecdysozoa</taxon>
        <taxon>Arthropoda</taxon>
        <taxon>Chelicerata</taxon>
        <taxon>Arachnida</taxon>
        <taxon>Araneae</taxon>
        <taxon>Araneomorphae</taxon>
        <taxon>Entelegynae</taxon>
        <taxon>Araneoidea</taxon>
        <taxon>Araneidae</taxon>
        <taxon>Caerostris</taxon>
    </lineage>
</organism>
<dbReference type="InterPro" id="IPR013087">
    <property type="entry name" value="Znf_C2H2_type"/>
</dbReference>